<proteinExistence type="predicted"/>
<dbReference type="InParanoid" id="G2Q223"/>
<keyword evidence="4" id="KW-1185">Reference proteome</keyword>
<dbReference type="VEuPathDB" id="FungiDB:MYCTH_2115818"/>
<keyword evidence="2" id="KW-0472">Membrane</keyword>
<dbReference type="GeneID" id="11508261"/>
<dbReference type="KEGG" id="mtm:MYCTH_2115818"/>
<protein>
    <submittedName>
        <fullName evidence="3">Uncharacterized protein</fullName>
    </submittedName>
</protein>
<keyword evidence="2" id="KW-0812">Transmembrane</keyword>
<evidence type="ECO:0000313" key="3">
    <source>
        <dbReference type="EMBL" id="AEO55056.1"/>
    </source>
</evidence>
<evidence type="ECO:0000313" key="4">
    <source>
        <dbReference type="Proteomes" id="UP000007322"/>
    </source>
</evidence>
<accession>G2Q223</accession>
<reference evidence="3 4" key="1">
    <citation type="journal article" date="2011" name="Nat. Biotechnol.">
        <title>Comparative genomic analysis of the thermophilic biomass-degrading fungi Myceliophthora thermophila and Thielavia terrestris.</title>
        <authorList>
            <person name="Berka R.M."/>
            <person name="Grigoriev I.V."/>
            <person name="Otillar R."/>
            <person name="Salamov A."/>
            <person name="Grimwood J."/>
            <person name="Reid I."/>
            <person name="Ishmael N."/>
            <person name="John T."/>
            <person name="Darmond C."/>
            <person name="Moisan M.-C."/>
            <person name="Henrissat B."/>
            <person name="Coutinho P.M."/>
            <person name="Lombard V."/>
            <person name="Natvig D.O."/>
            <person name="Lindquist E."/>
            <person name="Schmutz J."/>
            <person name="Lucas S."/>
            <person name="Harris P."/>
            <person name="Powlowski J."/>
            <person name="Bellemare A."/>
            <person name="Taylor D."/>
            <person name="Butler G."/>
            <person name="de Vries R.P."/>
            <person name="Allijn I.E."/>
            <person name="van den Brink J."/>
            <person name="Ushinsky S."/>
            <person name="Storms R."/>
            <person name="Powell A.J."/>
            <person name="Paulsen I.T."/>
            <person name="Elbourne L.D.H."/>
            <person name="Baker S.E."/>
            <person name="Magnuson J."/>
            <person name="LaBoissiere S."/>
            <person name="Clutterbuck A.J."/>
            <person name="Martinez D."/>
            <person name="Wogulis M."/>
            <person name="de Leon A.L."/>
            <person name="Rey M.W."/>
            <person name="Tsang A."/>
        </authorList>
    </citation>
    <scope>NUCLEOTIDE SEQUENCE [LARGE SCALE GENOMIC DNA]</scope>
    <source>
        <strain evidence="4">ATCC 42464 / BCRC 31852 / DSM 1799</strain>
    </source>
</reference>
<evidence type="ECO:0000256" key="2">
    <source>
        <dbReference type="SAM" id="Phobius"/>
    </source>
</evidence>
<dbReference type="EMBL" id="CP003002">
    <property type="protein sequence ID" value="AEO55056.1"/>
    <property type="molecule type" value="Genomic_DNA"/>
</dbReference>
<sequence>MNGAVQLSDEQLRDIYADSYTSWLRCYTAAIQSPALPVSYLSVHNAFTRQPSFPATPLPEHGIHTSNNRRYITGDKMPTFRIYSQFVIGSHHLESWFPGMDCNYLSVLILAWAFILSARWSEIMRVSCDIRYLTSQALPPSFAEALEFLDRFCLRHNIVDQSHAALAAALLLPSISESMGTLHLPPLVANALTAIDSFAVDRPLILGRMMMDRAPKVAFFWIGATVLGIGETLLTRIRLGSLPADLNTAAWSDTLQHFIQQPVQPGVSEDGKIARADYCRLLALTLNAATPVFPTSPWKPFGLTPLELAGPSVQLHAAFREHQLQYLTFFWFQNPGITAFHPSTDDSVPRPRPISVRDWKLAVSDESASKGATQAVSEYMADVNPDSKRDAELWQHEWLQLPSLGSGKEGQREADGQSGTRDGCEESAEDEDYQRNLTSE</sequence>
<dbReference type="RefSeq" id="XP_003660301.1">
    <property type="nucleotide sequence ID" value="XM_003660253.1"/>
</dbReference>
<organism evidence="3 4">
    <name type="scientific">Thermothelomyces thermophilus (strain ATCC 42464 / BCRC 31852 / DSM 1799)</name>
    <name type="common">Sporotrichum thermophile</name>
    <dbReference type="NCBI Taxonomy" id="573729"/>
    <lineage>
        <taxon>Eukaryota</taxon>
        <taxon>Fungi</taxon>
        <taxon>Dikarya</taxon>
        <taxon>Ascomycota</taxon>
        <taxon>Pezizomycotina</taxon>
        <taxon>Sordariomycetes</taxon>
        <taxon>Sordariomycetidae</taxon>
        <taxon>Sordariales</taxon>
        <taxon>Chaetomiaceae</taxon>
        <taxon>Thermothelomyces</taxon>
    </lineage>
</organism>
<feature type="transmembrane region" description="Helical" evidence="2">
    <location>
        <begin position="217"/>
        <end position="234"/>
    </location>
</feature>
<feature type="region of interest" description="Disordered" evidence="1">
    <location>
        <begin position="400"/>
        <end position="440"/>
    </location>
</feature>
<feature type="transmembrane region" description="Helical" evidence="2">
    <location>
        <begin position="104"/>
        <end position="121"/>
    </location>
</feature>
<dbReference type="HOGENOM" id="CLU_013935_0_1_1"/>
<dbReference type="OrthoDB" id="3549294at2759"/>
<gene>
    <name evidence="3" type="ORF">MYCTH_2115818</name>
</gene>
<dbReference type="OMA" id="NECRLLY"/>
<name>G2Q223_THET4</name>
<dbReference type="eggNOG" id="ENOG502SIZE">
    <property type="taxonomic scope" value="Eukaryota"/>
</dbReference>
<dbReference type="AlphaFoldDB" id="G2Q223"/>
<keyword evidence="2" id="KW-1133">Transmembrane helix</keyword>
<evidence type="ECO:0000256" key="1">
    <source>
        <dbReference type="SAM" id="MobiDB-lite"/>
    </source>
</evidence>
<dbReference type="Proteomes" id="UP000007322">
    <property type="component" value="Chromosome 1"/>
</dbReference>